<gene>
    <name evidence="3" type="ORF">EGH23_21390</name>
</gene>
<evidence type="ECO:0000256" key="1">
    <source>
        <dbReference type="SAM" id="Coils"/>
    </source>
</evidence>
<evidence type="ECO:0000256" key="2">
    <source>
        <dbReference type="SAM" id="MobiDB-lite"/>
    </source>
</evidence>
<keyword evidence="4" id="KW-1185">Reference proteome</keyword>
<dbReference type="EMBL" id="RKLT01000019">
    <property type="protein sequence ID" value="MBX0297437.1"/>
    <property type="molecule type" value="Genomic_DNA"/>
</dbReference>
<dbReference type="AlphaFoldDB" id="A0AAW4PH70"/>
<feature type="coiled-coil region" evidence="1">
    <location>
        <begin position="254"/>
        <end position="306"/>
    </location>
</feature>
<keyword evidence="1" id="KW-0175">Coiled coil</keyword>
<comment type="caution">
    <text evidence="3">The sequence shown here is derived from an EMBL/GenBank/DDBJ whole genome shotgun (WGS) entry which is preliminary data.</text>
</comment>
<feature type="region of interest" description="Disordered" evidence="2">
    <location>
        <begin position="154"/>
        <end position="215"/>
    </location>
</feature>
<name>A0AAW4PH70_9EURY</name>
<evidence type="ECO:0000313" key="3">
    <source>
        <dbReference type="EMBL" id="MBX0297437.1"/>
    </source>
</evidence>
<feature type="compositionally biased region" description="Polar residues" evidence="2">
    <location>
        <begin position="93"/>
        <end position="105"/>
    </location>
</feature>
<dbReference type="SUPFAM" id="SSF58113">
    <property type="entry name" value="Apolipoprotein A-I"/>
    <property type="match status" value="1"/>
</dbReference>
<reference evidence="3 4" key="1">
    <citation type="submission" date="2021-06" db="EMBL/GenBank/DDBJ databases">
        <title>Halomicroarcula sp. a new haloarchaeum isolated from saline soil.</title>
        <authorList>
            <person name="Duran-Viseras A."/>
            <person name="Sanchez-Porro C."/>
            <person name="Ventosa A."/>
        </authorList>
    </citation>
    <scope>NUCLEOTIDE SEQUENCE [LARGE SCALE GENOMIC DNA]</scope>
    <source>
        <strain evidence="3 4">F27</strain>
    </source>
</reference>
<evidence type="ECO:0000313" key="4">
    <source>
        <dbReference type="Proteomes" id="UP001430455"/>
    </source>
</evidence>
<feature type="region of interest" description="Disordered" evidence="2">
    <location>
        <begin position="93"/>
        <end position="141"/>
    </location>
</feature>
<evidence type="ECO:0008006" key="5">
    <source>
        <dbReference type="Google" id="ProtNLM"/>
    </source>
</evidence>
<protein>
    <recommendedName>
        <fullName evidence="5">Chromosome segregation ATPase-like protein</fullName>
    </recommendedName>
</protein>
<dbReference type="RefSeq" id="WP_220582024.1">
    <property type="nucleotide sequence ID" value="NZ_RKLT01000019.1"/>
</dbReference>
<dbReference type="Proteomes" id="UP001430455">
    <property type="component" value="Unassembled WGS sequence"/>
</dbReference>
<accession>A0AAW4PH70</accession>
<proteinExistence type="predicted"/>
<organism evidence="3 4">
    <name type="scientific">Haloarcula nitratireducens</name>
    <dbReference type="NCBI Taxonomy" id="2487749"/>
    <lineage>
        <taxon>Archaea</taxon>
        <taxon>Methanobacteriati</taxon>
        <taxon>Methanobacteriota</taxon>
        <taxon>Stenosarchaea group</taxon>
        <taxon>Halobacteria</taxon>
        <taxon>Halobacteriales</taxon>
        <taxon>Haloarculaceae</taxon>
        <taxon>Haloarcula</taxon>
    </lineage>
</organism>
<feature type="compositionally biased region" description="Polar residues" evidence="2">
    <location>
        <begin position="118"/>
        <end position="136"/>
    </location>
</feature>
<dbReference type="Gene3D" id="1.10.287.1490">
    <property type="match status" value="1"/>
</dbReference>
<feature type="coiled-coil region" evidence="1">
    <location>
        <begin position="354"/>
        <end position="395"/>
    </location>
</feature>
<sequence>MGTVTIESSHQNQVLVHVVEEFPDNVEFETGGFRHKDKPAMGEISSQQASISQIVDDEPATVHYGIKLAEHIEEITFNDPNLQEVQPAAFTRSGTACDNSDNIPGTESEESTLSESSPAQFSMDTAVDSESSSTDTLGWDRTDASSAAIKEAIRQANDNDESEQTAGKQKGDQEVTNQTEAPANVKPIELTDPRSSTQDDETCSDSTTPEDNLDPRRSVDARLDWLSARVDEFAAYATALEDLIDKHGPAPEFIDRIEDDLTTLEAGLQSVQTEIETVQETQNVAVEDLHQKTDDLDQRLDEARGRFDRELDNVRDDLDKKVERIDTTVAKQGDTLKAEIETLDGRVSRIDDDVQDIRETTRSLEDDLSEMSNNIASMRAELSDLRTNIQELTEFKDSLANVFETPATDSAHTDDR</sequence>